<accession>A0A9N7Y621</accession>
<keyword evidence="4" id="KW-1185">Reference proteome</keyword>
<dbReference type="AlphaFoldDB" id="A0A9N7Y621"/>
<dbReference type="PROSITE" id="PS50227">
    <property type="entry name" value="G_PROTEIN_RECEP_F2_3"/>
    <property type="match status" value="1"/>
</dbReference>
<organism evidence="3 4">
    <name type="scientific">Pleuronectes platessa</name>
    <name type="common">European plaice</name>
    <dbReference type="NCBI Taxonomy" id="8262"/>
    <lineage>
        <taxon>Eukaryota</taxon>
        <taxon>Metazoa</taxon>
        <taxon>Chordata</taxon>
        <taxon>Craniata</taxon>
        <taxon>Vertebrata</taxon>
        <taxon>Euteleostomi</taxon>
        <taxon>Actinopterygii</taxon>
        <taxon>Neopterygii</taxon>
        <taxon>Teleostei</taxon>
        <taxon>Neoteleostei</taxon>
        <taxon>Acanthomorphata</taxon>
        <taxon>Carangaria</taxon>
        <taxon>Pleuronectiformes</taxon>
        <taxon>Pleuronectoidei</taxon>
        <taxon>Pleuronectidae</taxon>
        <taxon>Pleuronectes</taxon>
    </lineage>
</organism>
<evidence type="ECO:0000313" key="4">
    <source>
        <dbReference type="Proteomes" id="UP001153269"/>
    </source>
</evidence>
<dbReference type="GO" id="GO:0016020">
    <property type="term" value="C:membrane"/>
    <property type="evidence" value="ECO:0007669"/>
    <property type="project" value="InterPro"/>
</dbReference>
<protein>
    <recommendedName>
        <fullName evidence="2">G-protein coupled receptors family 2 profile 1 domain-containing protein</fullName>
    </recommendedName>
</protein>
<evidence type="ECO:0000256" key="1">
    <source>
        <dbReference type="ARBA" id="ARBA00022729"/>
    </source>
</evidence>
<reference evidence="3" key="1">
    <citation type="submission" date="2020-03" db="EMBL/GenBank/DDBJ databases">
        <authorList>
            <person name="Weist P."/>
        </authorList>
    </citation>
    <scope>NUCLEOTIDE SEQUENCE</scope>
</reference>
<name>A0A9N7Y621_PLEPL</name>
<dbReference type="InterPro" id="IPR003051">
    <property type="entry name" value="GPCR_2_CRF_rcpt"/>
</dbReference>
<evidence type="ECO:0000259" key="2">
    <source>
        <dbReference type="PROSITE" id="PS50227"/>
    </source>
</evidence>
<feature type="domain" description="G-protein coupled receptors family 2 profile 1" evidence="2">
    <location>
        <begin position="17"/>
        <end position="113"/>
    </location>
</feature>
<dbReference type="InterPro" id="IPR001879">
    <property type="entry name" value="GPCR_2_extracellular_dom"/>
</dbReference>
<dbReference type="SUPFAM" id="SSF111418">
    <property type="entry name" value="Hormone receptor domain"/>
    <property type="match status" value="1"/>
</dbReference>
<dbReference type="GO" id="GO:0004930">
    <property type="term" value="F:G protein-coupled receptor activity"/>
    <property type="evidence" value="ECO:0007669"/>
    <property type="project" value="InterPro"/>
</dbReference>
<dbReference type="Pfam" id="PF02793">
    <property type="entry name" value="HRM"/>
    <property type="match status" value="1"/>
</dbReference>
<dbReference type="InterPro" id="IPR036445">
    <property type="entry name" value="GPCR_2_extracell_dom_sf"/>
</dbReference>
<proteinExistence type="predicted"/>
<keyword evidence="1" id="KW-0732">Signal</keyword>
<sequence length="113" mass="12535">MDATIYQIIFGELGDLNCSLMEAFQDTFLENASLSFLSTDGFYCNATTDEIGTCWPRTSTGRIVETPCPEYINGVKYNTTNVEHGDSKPQSSSLLWSVEQLHQCSPVCCPHNV</sequence>
<dbReference type="Proteomes" id="UP001153269">
    <property type="component" value="Unassembled WGS sequence"/>
</dbReference>
<dbReference type="PRINTS" id="PR01279">
    <property type="entry name" value="CRFRECEPTOR"/>
</dbReference>
<evidence type="ECO:0000313" key="3">
    <source>
        <dbReference type="EMBL" id="CAB1419730.1"/>
    </source>
</evidence>
<gene>
    <name evidence="3" type="ORF">PLEPLA_LOCUS7581</name>
</gene>
<comment type="caution">
    <text evidence="3">The sequence shown here is derived from an EMBL/GenBank/DDBJ whole genome shotgun (WGS) entry which is preliminary data.</text>
</comment>
<dbReference type="EMBL" id="CADEAL010000406">
    <property type="protein sequence ID" value="CAB1419730.1"/>
    <property type="molecule type" value="Genomic_DNA"/>
</dbReference>
<dbReference type="Gene3D" id="4.10.1240.10">
    <property type="entry name" value="GPCR, family 2, extracellular hormone receptor domain"/>
    <property type="match status" value="1"/>
</dbReference>